<evidence type="ECO:0000256" key="2">
    <source>
        <dbReference type="ARBA" id="ARBA00012000"/>
    </source>
</evidence>
<proteinExistence type="predicted"/>
<dbReference type="RefSeq" id="WP_113119865.1">
    <property type="nucleotide sequence ID" value="NZ_CP104965.1"/>
</dbReference>
<evidence type="ECO:0000256" key="3">
    <source>
        <dbReference type="ARBA" id="ARBA00022763"/>
    </source>
</evidence>
<dbReference type="SUPFAM" id="SSF48150">
    <property type="entry name" value="DNA-glycosylase"/>
    <property type="match status" value="1"/>
</dbReference>
<dbReference type="SMART" id="SM00478">
    <property type="entry name" value="ENDO3c"/>
    <property type="match status" value="1"/>
</dbReference>
<feature type="domain" description="HhH-GPD" evidence="5">
    <location>
        <begin position="54"/>
        <end position="205"/>
    </location>
</feature>
<keyword evidence="4" id="KW-0234">DNA repair</keyword>
<dbReference type="Proteomes" id="UP001061862">
    <property type="component" value="Chromosome"/>
</dbReference>
<dbReference type="PANTHER" id="PTHR43003:SF5">
    <property type="entry name" value="DNA-3-METHYLADENINE GLYCOSYLASE"/>
    <property type="match status" value="1"/>
</dbReference>
<organism evidence="6 7">
    <name type="scientific">Devosia neptuniae</name>
    <dbReference type="NCBI Taxonomy" id="191302"/>
    <lineage>
        <taxon>Bacteria</taxon>
        <taxon>Pseudomonadati</taxon>
        <taxon>Pseudomonadota</taxon>
        <taxon>Alphaproteobacteria</taxon>
        <taxon>Hyphomicrobiales</taxon>
        <taxon>Devosiaceae</taxon>
        <taxon>Devosia</taxon>
    </lineage>
</organism>
<dbReference type="Gene3D" id="1.10.340.30">
    <property type="entry name" value="Hypothetical protein, domain 2"/>
    <property type="match status" value="1"/>
</dbReference>
<dbReference type="InterPro" id="IPR011257">
    <property type="entry name" value="DNA_glycosylase"/>
</dbReference>
<protein>
    <recommendedName>
        <fullName evidence="2">DNA-3-methyladenine glycosylase II</fullName>
        <ecNumber evidence="2">3.2.2.21</ecNumber>
    </recommendedName>
</protein>
<keyword evidence="7" id="KW-1185">Reference proteome</keyword>
<sequence>MSPSPRIDSVETIAAHLDVLVGIDPRLAAIRAVTGDVYPRIDAAGFVGISRIVCGQLLSVASAAAIWARYIKVEGALDPIGFLNLDEAAIRAVGFSGGKYRTVRAIAEAMASGTLDFDHLETLPADAAVGYLTAHKGIGPWTAQVYLMFCAGHPDIFPAGDLALRKAVQDGLGLDRLPEISELANLARNWAPHRSAAALLFWRYYAVRRNREGVLS</sequence>
<keyword evidence="3" id="KW-0227">DNA damage</keyword>
<dbReference type="Gene3D" id="1.10.1670.40">
    <property type="match status" value="1"/>
</dbReference>
<dbReference type="EC" id="3.2.2.21" evidence="2"/>
<evidence type="ECO:0000256" key="1">
    <source>
        <dbReference type="ARBA" id="ARBA00000086"/>
    </source>
</evidence>
<dbReference type="InterPro" id="IPR003265">
    <property type="entry name" value="HhH-GPD_domain"/>
</dbReference>
<dbReference type="Pfam" id="PF00730">
    <property type="entry name" value="HhH-GPD"/>
    <property type="match status" value="1"/>
</dbReference>
<comment type="catalytic activity">
    <reaction evidence="1">
        <text>Hydrolysis of alkylated DNA, releasing 3-methyladenine, 3-methylguanine, 7-methylguanine and 7-methyladenine.</text>
        <dbReference type="EC" id="3.2.2.21"/>
    </reaction>
</comment>
<reference evidence="6 7" key="1">
    <citation type="submission" date="2022-09" db="EMBL/GenBank/DDBJ databases">
        <title>Interaction between co-microsymbionts with complementary sets of symbiotic genes in legume-rhizobium systems.</title>
        <authorList>
            <person name="Safronova V."/>
            <person name="Sazanova A."/>
            <person name="Afonin A."/>
            <person name="Chirak E."/>
        </authorList>
    </citation>
    <scope>NUCLEOTIDE SEQUENCE [LARGE SCALE GENOMIC DNA]</scope>
    <source>
        <strain evidence="6 7">A18/4-1</strain>
    </source>
</reference>
<name>A0ABY6CNV2_9HYPH</name>
<accession>A0ABY6CNV2</accession>
<dbReference type="InterPro" id="IPR051912">
    <property type="entry name" value="Alkylbase_DNA_Glycosylase/TA"/>
</dbReference>
<evidence type="ECO:0000259" key="5">
    <source>
        <dbReference type="SMART" id="SM00478"/>
    </source>
</evidence>
<evidence type="ECO:0000313" key="6">
    <source>
        <dbReference type="EMBL" id="UXN71668.1"/>
    </source>
</evidence>
<dbReference type="EMBL" id="CP104965">
    <property type="protein sequence ID" value="UXN71668.1"/>
    <property type="molecule type" value="Genomic_DNA"/>
</dbReference>
<evidence type="ECO:0000256" key="4">
    <source>
        <dbReference type="ARBA" id="ARBA00023204"/>
    </source>
</evidence>
<gene>
    <name evidence="6" type="ORF">N8A98_10985</name>
</gene>
<evidence type="ECO:0000313" key="7">
    <source>
        <dbReference type="Proteomes" id="UP001061862"/>
    </source>
</evidence>
<dbReference type="PANTHER" id="PTHR43003">
    <property type="entry name" value="DNA-3-METHYLADENINE GLYCOSYLASE"/>
    <property type="match status" value="1"/>
</dbReference>
<dbReference type="CDD" id="cd00056">
    <property type="entry name" value="ENDO3c"/>
    <property type="match status" value="1"/>
</dbReference>